<keyword evidence="2" id="KW-0261">Viral envelope protein</keyword>
<dbReference type="Gene3D" id="1.10.287.210">
    <property type="match status" value="1"/>
</dbReference>
<dbReference type="AlphaFoldDB" id="R7VQY3"/>
<reference evidence="2" key="1">
    <citation type="journal article" date="2013" name="Science">
        <title>Genomic diversity and evolution of the head crest in the rock pigeon.</title>
        <authorList>
            <person name="Shapiro M.D."/>
            <person name="Kronenberg Z."/>
            <person name="Li C."/>
            <person name="Domyan E.T."/>
            <person name="Pan H."/>
            <person name="Campbell M."/>
            <person name="Tan H."/>
            <person name="Huff C.D."/>
            <person name="Hu H."/>
            <person name="Vickrey A.I."/>
            <person name="Nielsen S.C."/>
            <person name="Stringham S.A."/>
            <person name="Hu H."/>
            <person name="Willerslev E."/>
            <person name="Gilbert M.T."/>
            <person name="Yandell M."/>
            <person name="Zhang G."/>
            <person name="Wang J."/>
        </authorList>
    </citation>
    <scope>NUCLEOTIDE SEQUENCE [LARGE SCALE GENOMIC DNA]</scope>
    <source>
        <tissue evidence="2">Blood</tissue>
    </source>
</reference>
<dbReference type="InterPro" id="IPR018154">
    <property type="entry name" value="TLV/ENV_coat_polyprotein"/>
</dbReference>
<evidence type="ECO:0000256" key="1">
    <source>
        <dbReference type="SAM" id="Phobius"/>
    </source>
</evidence>
<evidence type="ECO:0000313" key="2">
    <source>
        <dbReference type="EMBL" id="EMC83106.1"/>
    </source>
</evidence>
<name>R7VQY3_COLLI</name>
<keyword evidence="2" id="KW-0946">Virion</keyword>
<keyword evidence="1" id="KW-1133">Transmembrane helix</keyword>
<dbReference type="Pfam" id="PF00429">
    <property type="entry name" value="TLV_coat"/>
    <property type="match status" value="1"/>
</dbReference>
<keyword evidence="1" id="KW-0812">Transmembrane</keyword>
<protein>
    <submittedName>
        <fullName evidence="2">Envelope glycoprotein</fullName>
    </submittedName>
</protein>
<feature type="transmembrane region" description="Helical" evidence="1">
    <location>
        <begin position="302"/>
        <end position="328"/>
    </location>
</feature>
<organism evidence="2">
    <name type="scientific">Columba livia</name>
    <name type="common">Rock dove</name>
    <dbReference type="NCBI Taxonomy" id="8932"/>
    <lineage>
        <taxon>Eukaryota</taxon>
        <taxon>Metazoa</taxon>
        <taxon>Chordata</taxon>
        <taxon>Craniata</taxon>
        <taxon>Vertebrata</taxon>
        <taxon>Euteleostomi</taxon>
        <taxon>Archelosauria</taxon>
        <taxon>Archosauria</taxon>
        <taxon>Dinosauria</taxon>
        <taxon>Saurischia</taxon>
        <taxon>Theropoda</taxon>
        <taxon>Coelurosauria</taxon>
        <taxon>Aves</taxon>
        <taxon>Neognathae</taxon>
        <taxon>Neoaves</taxon>
        <taxon>Columbimorphae</taxon>
        <taxon>Columbiformes</taxon>
        <taxon>Columbidae</taxon>
        <taxon>Columba</taxon>
    </lineage>
</organism>
<dbReference type="PANTHER" id="PTHR10424:SF82">
    <property type="entry name" value="ENVELOPE GLYCOPROTEIN-RELATED"/>
    <property type="match status" value="1"/>
</dbReference>
<dbReference type="EMBL" id="KB375649">
    <property type="protein sequence ID" value="EMC83106.1"/>
    <property type="molecule type" value="Genomic_DNA"/>
</dbReference>
<dbReference type="PANTHER" id="PTHR10424">
    <property type="entry name" value="VIRAL ENVELOPE PROTEIN"/>
    <property type="match status" value="1"/>
</dbReference>
<gene>
    <name evidence="2" type="ORF">A306_08814</name>
</gene>
<accession>R7VQY3</accession>
<proteinExistence type="predicted"/>
<keyword evidence="1" id="KW-0472">Membrane</keyword>
<dbReference type="SUPFAM" id="SSF58069">
    <property type="entry name" value="Virus ectodomain"/>
    <property type="match status" value="1"/>
</dbReference>
<sequence>MPPLWKSLNSTYQLLNSTDPNMTVNCWLCYDVRPPFYEAVGIPSKPELVGGSNPPQCLWNSTNNPGITMQYVSGQGTCVGKVPPKKKALCASEFTLEKEPKVKWLVPANNTKWICPKTGVTPCVSLRVFDENTEFCIQVMIIPRIMYHPEEFMYNHQSPSTFGHIQKREPITALTIATILAIGAAGAGTGRASLVEQNQKFHSLRAAVDEDLVPVEQSITALEKSLRSLSEVVLRNRRGLDLLFLQRGELCAALGEECCVYADNTGILRDTMAKLREGLEKRQRDRQALQGCFESWFSHSPWLTALISTLAGPIIMGILTLIFGPCILNKLVAFVKSRLERVNIMLIECQQLL</sequence>
<dbReference type="CDD" id="cd09851">
    <property type="entry name" value="HTLV-1-like_HR1-HR2"/>
    <property type="match status" value="1"/>
</dbReference>